<keyword evidence="6 10" id="KW-0812">Transmembrane</keyword>
<evidence type="ECO:0000313" key="13">
    <source>
        <dbReference type="EMBL" id="MBY6137871.1"/>
    </source>
</evidence>
<sequence>MMKSFPGTGSWHRLLRDSHLPLVHALVIGLSLMMTLGAYVYASAQTDTRIENAFKAARDQAAGLISARMEKYEDALWAGVSAVQSHGGDMTYRQWKDFARALRVDQRYPGINGIGIIHHVGPGQYNAYLRTRRSERPEFSVYPAHDNSVRLPISFIEPEDMNAAAVGLDVAHESHRRKAALASSTTGEARITAPIVLVQDESSTPGFLFYAPFYSGSDTAGRHEREQSFDGLVYAPFVVRKLMAGLLSKELRNVRFSISDQGQLIYNEHDPEDPQHDPAPKFTETVELEVYGRTWTIDFRTTLGFRQAHSYSQPTLILIGGLVIEALVISLLFMMARSSQRARAYAARVTTDLQEKSVKLEKANEELEQFVYITSHDLKTPVRSIGTLTEMIQEDLEDYFRSADADPEVAANLARISERVDRMNELTQGVMEYARTGKHSSEDKPLCLGRMAETLRSDFGLAGSQLELHGNVAQIAADTFNFARVVENLVGNAVKYHPSPDTAKITVRVEDAGLRYDVSVRDNGAGIAPEYHRKIFEVFQTLRCPGQPESTGIGLAIVKKSVERHGFEVTLHSDTGKGADFRFSWPKAGAGAPAAPQAQAA</sequence>
<evidence type="ECO:0000256" key="4">
    <source>
        <dbReference type="ARBA" id="ARBA00022553"/>
    </source>
</evidence>
<evidence type="ECO:0000256" key="6">
    <source>
        <dbReference type="ARBA" id="ARBA00022692"/>
    </source>
</evidence>
<evidence type="ECO:0000256" key="9">
    <source>
        <dbReference type="ARBA" id="ARBA00023136"/>
    </source>
</evidence>
<feature type="domain" description="CHASE" evidence="12">
    <location>
        <begin position="140"/>
        <end position="246"/>
    </location>
</feature>
<keyword evidence="7" id="KW-0418">Kinase</keyword>
<comment type="catalytic activity">
    <reaction evidence="1">
        <text>ATP + protein L-histidine = ADP + protein N-phospho-L-histidine.</text>
        <dbReference type="EC" id="2.7.13.3"/>
    </reaction>
</comment>
<feature type="domain" description="Histidine kinase" evidence="11">
    <location>
        <begin position="373"/>
        <end position="589"/>
    </location>
</feature>
<dbReference type="Gene3D" id="1.10.287.130">
    <property type="match status" value="1"/>
</dbReference>
<keyword evidence="5" id="KW-0808">Transferase</keyword>
<accession>A0ABS7NCR5</accession>
<proteinExistence type="predicted"/>
<dbReference type="EC" id="2.7.13.3" evidence="3"/>
<protein>
    <recommendedName>
        <fullName evidence="3">histidine kinase</fullName>
        <ecNumber evidence="3">2.7.13.3</ecNumber>
    </recommendedName>
</protein>
<dbReference type="Proteomes" id="UP000766629">
    <property type="component" value="Unassembled WGS sequence"/>
</dbReference>
<dbReference type="InterPro" id="IPR006189">
    <property type="entry name" value="CHASE_dom"/>
</dbReference>
<evidence type="ECO:0000256" key="8">
    <source>
        <dbReference type="ARBA" id="ARBA00022989"/>
    </source>
</evidence>
<dbReference type="Pfam" id="PF00512">
    <property type="entry name" value="HisKA"/>
    <property type="match status" value="1"/>
</dbReference>
<dbReference type="PROSITE" id="PS50109">
    <property type="entry name" value="HIS_KIN"/>
    <property type="match status" value="1"/>
</dbReference>
<evidence type="ECO:0000259" key="11">
    <source>
        <dbReference type="PROSITE" id="PS50109"/>
    </source>
</evidence>
<dbReference type="Gene3D" id="3.30.565.10">
    <property type="entry name" value="Histidine kinase-like ATPase, C-terminal domain"/>
    <property type="match status" value="1"/>
</dbReference>
<name>A0ABS7NCR5_9RHOB</name>
<dbReference type="InterPro" id="IPR003594">
    <property type="entry name" value="HATPase_dom"/>
</dbReference>
<keyword evidence="4" id="KW-0597">Phosphoprotein</keyword>
<dbReference type="Gene3D" id="3.30.450.350">
    <property type="entry name" value="CHASE domain"/>
    <property type="match status" value="1"/>
</dbReference>
<gene>
    <name evidence="13" type="ORF">KUV26_00300</name>
</gene>
<feature type="transmembrane region" description="Helical" evidence="10">
    <location>
        <begin position="21"/>
        <end position="42"/>
    </location>
</feature>
<evidence type="ECO:0000256" key="10">
    <source>
        <dbReference type="SAM" id="Phobius"/>
    </source>
</evidence>
<dbReference type="Pfam" id="PF02518">
    <property type="entry name" value="HATPase_c"/>
    <property type="match status" value="1"/>
</dbReference>
<dbReference type="InterPro" id="IPR042240">
    <property type="entry name" value="CHASE_sf"/>
</dbReference>
<dbReference type="PANTHER" id="PTHR42878">
    <property type="entry name" value="TWO-COMPONENT HISTIDINE KINASE"/>
    <property type="match status" value="1"/>
</dbReference>
<evidence type="ECO:0000256" key="5">
    <source>
        <dbReference type="ARBA" id="ARBA00022679"/>
    </source>
</evidence>
<evidence type="ECO:0000259" key="12">
    <source>
        <dbReference type="PROSITE" id="PS50839"/>
    </source>
</evidence>
<dbReference type="PRINTS" id="PR00344">
    <property type="entry name" value="BCTRLSENSOR"/>
</dbReference>
<keyword evidence="9 10" id="KW-0472">Membrane</keyword>
<dbReference type="InterPro" id="IPR050351">
    <property type="entry name" value="BphY/WalK/GraS-like"/>
</dbReference>
<dbReference type="SUPFAM" id="SSF47384">
    <property type="entry name" value="Homodimeric domain of signal transducing histidine kinase"/>
    <property type="match status" value="1"/>
</dbReference>
<keyword evidence="8 10" id="KW-1133">Transmembrane helix</keyword>
<evidence type="ECO:0000256" key="7">
    <source>
        <dbReference type="ARBA" id="ARBA00022777"/>
    </source>
</evidence>
<dbReference type="SUPFAM" id="SSF55874">
    <property type="entry name" value="ATPase domain of HSP90 chaperone/DNA topoisomerase II/histidine kinase"/>
    <property type="match status" value="1"/>
</dbReference>
<dbReference type="InterPro" id="IPR036097">
    <property type="entry name" value="HisK_dim/P_sf"/>
</dbReference>
<evidence type="ECO:0000256" key="2">
    <source>
        <dbReference type="ARBA" id="ARBA00004370"/>
    </source>
</evidence>
<organism evidence="13 14">
    <name type="scientific">Leisingera daeponensis</name>
    <dbReference type="NCBI Taxonomy" id="405746"/>
    <lineage>
        <taxon>Bacteria</taxon>
        <taxon>Pseudomonadati</taxon>
        <taxon>Pseudomonadota</taxon>
        <taxon>Alphaproteobacteria</taxon>
        <taxon>Rhodobacterales</taxon>
        <taxon>Roseobacteraceae</taxon>
        <taxon>Leisingera</taxon>
    </lineage>
</organism>
<evidence type="ECO:0000256" key="3">
    <source>
        <dbReference type="ARBA" id="ARBA00012438"/>
    </source>
</evidence>
<dbReference type="InterPro" id="IPR036890">
    <property type="entry name" value="HATPase_C_sf"/>
</dbReference>
<dbReference type="PANTHER" id="PTHR42878:SF15">
    <property type="entry name" value="BACTERIOPHYTOCHROME"/>
    <property type="match status" value="1"/>
</dbReference>
<feature type="transmembrane region" description="Helical" evidence="10">
    <location>
        <begin position="316"/>
        <end position="336"/>
    </location>
</feature>
<dbReference type="SMART" id="SM01079">
    <property type="entry name" value="CHASE"/>
    <property type="match status" value="1"/>
</dbReference>
<dbReference type="SMART" id="SM00387">
    <property type="entry name" value="HATPase_c"/>
    <property type="match status" value="1"/>
</dbReference>
<evidence type="ECO:0000313" key="14">
    <source>
        <dbReference type="Proteomes" id="UP000766629"/>
    </source>
</evidence>
<dbReference type="SMART" id="SM00388">
    <property type="entry name" value="HisKA"/>
    <property type="match status" value="1"/>
</dbReference>
<dbReference type="InterPro" id="IPR004358">
    <property type="entry name" value="Sig_transdc_His_kin-like_C"/>
</dbReference>
<dbReference type="RefSeq" id="WP_222506957.1">
    <property type="nucleotide sequence ID" value="NZ_JAHVJA010000001.1"/>
</dbReference>
<dbReference type="PROSITE" id="PS50839">
    <property type="entry name" value="CHASE"/>
    <property type="match status" value="1"/>
</dbReference>
<dbReference type="Pfam" id="PF03924">
    <property type="entry name" value="CHASE"/>
    <property type="match status" value="1"/>
</dbReference>
<dbReference type="InterPro" id="IPR003661">
    <property type="entry name" value="HisK_dim/P_dom"/>
</dbReference>
<reference evidence="13 14" key="1">
    <citation type="submission" date="2021-06" db="EMBL/GenBank/DDBJ databases">
        <title>50 bacteria genomes isolated from Dapeng, Shenzhen, China.</title>
        <authorList>
            <person name="Zheng W."/>
            <person name="Yu S."/>
            <person name="Huang Y."/>
        </authorList>
    </citation>
    <scope>NUCLEOTIDE SEQUENCE [LARGE SCALE GENOMIC DNA]</scope>
    <source>
        <strain evidence="13 14">DP1N14-2</strain>
    </source>
</reference>
<comment type="caution">
    <text evidence="13">The sequence shown here is derived from an EMBL/GenBank/DDBJ whole genome shotgun (WGS) entry which is preliminary data.</text>
</comment>
<dbReference type="EMBL" id="JAHVJA010000001">
    <property type="protein sequence ID" value="MBY6137871.1"/>
    <property type="molecule type" value="Genomic_DNA"/>
</dbReference>
<dbReference type="InterPro" id="IPR005467">
    <property type="entry name" value="His_kinase_dom"/>
</dbReference>
<dbReference type="CDD" id="cd00082">
    <property type="entry name" value="HisKA"/>
    <property type="match status" value="1"/>
</dbReference>
<keyword evidence="14" id="KW-1185">Reference proteome</keyword>
<comment type="subcellular location">
    <subcellularLocation>
        <location evidence="2">Membrane</location>
    </subcellularLocation>
</comment>
<evidence type="ECO:0000256" key="1">
    <source>
        <dbReference type="ARBA" id="ARBA00000085"/>
    </source>
</evidence>